<evidence type="ECO:0000313" key="2">
    <source>
        <dbReference type="Proteomes" id="UP000236621"/>
    </source>
</evidence>
<organism evidence="1 2">
    <name type="scientific">Tolypocladium capitatum</name>
    <dbReference type="NCBI Taxonomy" id="45235"/>
    <lineage>
        <taxon>Eukaryota</taxon>
        <taxon>Fungi</taxon>
        <taxon>Dikarya</taxon>
        <taxon>Ascomycota</taxon>
        <taxon>Pezizomycotina</taxon>
        <taxon>Sordariomycetes</taxon>
        <taxon>Hypocreomycetidae</taxon>
        <taxon>Hypocreales</taxon>
        <taxon>Ophiocordycipitaceae</taxon>
        <taxon>Tolypocladium</taxon>
    </lineage>
</organism>
<sequence>MALTRDPMSHSPRTMGTTDKFKYQAAPEYEGVVRPGIVLIDVCHLPEQDLESSAPFLLAVFINKYARPTNAVARLQASWMSACMSTVGSSTPLLNADISMSSTMLATQSLERVLYRAGGR</sequence>
<reference evidence="1 2" key="1">
    <citation type="submission" date="2017-08" db="EMBL/GenBank/DDBJ databases">
        <title>Harnessing the power of phylogenomics to disentangle the directionality and signatures of interkingdom host jumping in the parasitic fungal genus Tolypocladium.</title>
        <authorList>
            <person name="Quandt C.A."/>
            <person name="Patterson W."/>
            <person name="Spatafora J.W."/>
        </authorList>
    </citation>
    <scope>NUCLEOTIDE SEQUENCE [LARGE SCALE GENOMIC DNA]</scope>
    <source>
        <strain evidence="1 2">CBS 113982</strain>
    </source>
</reference>
<dbReference type="AlphaFoldDB" id="A0A2K3QNH5"/>
<evidence type="ECO:0000313" key="1">
    <source>
        <dbReference type="EMBL" id="PNY29092.1"/>
    </source>
</evidence>
<name>A0A2K3QNH5_9HYPO</name>
<proteinExistence type="predicted"/>
<gene>
    <name evidence="1" type="ORF">TCAP_00997</name>
</gene>
<dbReference type="Proteomes" id="UP000236621">
    <property type="component" value="Unassembled WGS sequence"/>
</dbReference>
<keyword evidence="2" id="KW-1185">Reference proteome</keyword>
<dbReference type="EMBL" id="NRSZ01000157">
    <property type="protein sequence ID" value="PNY29092.1"/>
    <property type="molecule type" value="Genomic_DNA"/>
</dbReference>
<accession>A0A2K3QNH5</accession>
<protein>
    <submittedName>
        <fullName evidence="1">Uncharacterized protein</fullName>
    </submittedName>
</protein>
<comment type="caution">
    <text evidence="1">The sequence shown here is derived from an EMBL/GenBank/DDBJ whole genome shotgun (WGS) entry which is preliminary data.</text>
</comment>